<comment type="caution">
    <text evidence="2">The sequence shown here is derived from an EMBL/GenBank/DDBJ whole genome shotgun (WGS) entry which is preliminary data.</text>
</comment>
<accession>A0A4Q8AC51</accession>
<name>A0A4Q8AC51_9MICC</name>
<protein>
    <submittedName>
        <fullName evidence="2">Molybdopterin/thiamine biosynthesis adenylyltransferase</fullName>
    </submittedName>
</protein>
<dbReference type="SUPFAM" id="SSF69572">
    <property type="entry name" value="Activating enzymes of the ubiquitin-like proteins"/>
    <property type="match status" value="1"/>
</dbReference>
<dbReference type="GO" id="GO:0016779">
    <property type="term" value="F:nucleotidyltransferase activity"/>
    <property type="evidence" value="ECO:0007669"/>
    <property type="project" value="UniProtKB-KW"/>
</dbReference>
<dbReference type="EMBL" id="SHLA01000001">
    <property type="protein sequence ID" value="RZU61049.1"/>
    <property type="molecule type" value="Genomic_DNA"/>
</dbReference>
<keyword evidence="2" id="KW-0808">Transferase</keyword>
<dbReference type="AlphaFoldDB" id="A0A4Q8AC51"/>
<keyword evidence="2" id="KW-0548">Nucleotidyltransferase</keyword>
<dbReference type="Gene3D" id="3.40.50.720">
    <property type="entry name" value="NAD(P)-binding Rossmann-like Domain"/>
    <property type="match status" value="1"/>
</dbReference>
<evidence type="ECO:0000313" key="3">
    <source>
        <dbReference type="Proteomes" id="UP000292685"/>
    </source>
</evidence>
<reference evidence="2 3" key="1">
    <citation type="submission" date="2019-02" db="EMBL/GenBank/DDBJ databases">
        <title>Sequencing the genomes of 1000 actinobacteria strains.</title>
        <authorList>
            <person name="Klenk H.-P."/>
        </authorList>
    </citation>
    <scope>NUCLEOTIDE SEQUENCE [LARGE SCALE GENOMIC DNA]</scope>
    <source>
        <strain evidence="2 3">DSM 17364</strain>
    </source>
</reference>
<dbReference type="GO" id="GO:0008641">
    <property type="term" value="F:ubiquitin-like modifier activating enzyme activity"/>
    <property type="evidence" value="ECO:0007669"/>
    <property type="project" value="InterPro"/>
</dbReference>
<dbReference type="OrthoDB" id="4426339at2"/>
<evidence type="ECO:0000259" key="1">
    <source>
        <dbReference type="Pfam" id="PF00899"/>
    </source>
</evidence>
<gene>
    <name evidence="2" type="ORF">EV380_0604</name>
</gene>
<feature type="domain" description="THIF-type NAD/FAD binding fold" evidence="1">
    <location>
        <begin position="140"/>
        <end position="215"/>
    </location>
</feature>
<organism evidence="2 3">
    <name type="scientific">Zhihengliuella halotolerans</name>
    <dbReference type="NCBI Taxonomy" id="370736"/>
    <lineage>
        <taxon>Bacteria</taxon>
        <taxon>Bacillati</taxon>
        <taxon>Actinomycetota</taxon>
        <taxon>Actinomycetes</taxon>
        <taxon>Micrococcales</taxon>
        <taxon>Micrococcaceae</taxon>
        <taxon>Zhihengliuella</taxon>
    </lineage>
</organism>
<dbReference type="Proteomes" id="UP000292685">
    <property type="component" value="Unassembled WGS sequence"/>
</dbReference>
<sequence>MSVIDPTSEPPVAEETNRLPLGLAETARRINPGLRLYRLTATSVCIGLGARGIWIGGVSDADRAYLARLAASGSHVDYPVADTTLPPAPRCRELDRLVEPVLVEAGSYRLPGLRADIMAPDIADWSLAYAAHAGPALQRRDDAVVRVHGLGRAGAQAAQLLAAAGVGTIVLDDGLDVRPADLGTGPLSMSDLGRARAAAVTRRLESSHPQTRVISGAREAAADITLLFADPATGLPRHSVAGLDAAHLPVRFEDSRAVVGPLVLPGLTQCLRCCVDHPVASPSSTPVGTEVTLAATAAGIAVMHALMLLDRVNVPASAGHEVTVDLASGATSVTPQRTGDHCGCMG</sequence>
<dbReference type="InterPro" id="IPR035985">
    <property type="entry name" value="Ubiquitin-activating_enz"/>
</dbReference>
<evidence type="ECO:0000313" key="2">
    <source>
        <dbReference type="EMBL" id="RZU61049.1"/>
    </source>
</evidence>
<keyword evidence="3" id="KW-1185">Reference proteome</keyword>
<dbReference type="InterPro" id="IPR000594">
    <property type="entry name" value="ThiF_NAD_FAD-bd"/>
</dbReference>
<dbReference type="Pfam" id="PF00899">
    <property type="entry name" value="ThiF"/>
    <property type="match status" value="1"/>
</dbReference>
<dbReference type="RefSeq" id="WP_130449266.1">
    <property type="nucleotide sequence ID" value="NZ_SHLA01000001.1"/>
</dbReference>
<proteinExistence type="predicted"/>